<protein>
    <submittedName>
        <fullName evidence="6">Transcriptional regulator, TetR family</fullName>
    </submittedName>
</protein>
<feature type="domain" description="HTH tetR-type" evidence="5">
    <location>
        <begin position="19"/>
        <end position="79"/>
    </location>
</feature>
<evidence type="ECO:0000256" key="1">
    <source>
        <dbReference type="ARBA" id="ARBA00023015"/>
    </source>
</evidence>
<dbReference type="InterPro" id="IPR001647">
    <property type="entry name" value="HTH_TetR"/>
</dbReference>
<reference evidence="6 7" key="1">
    <citation type="submission" date="2016-10" db="EMBL/GenBank/DDBJ databases">
        <authorList>
            <person name="de Groot N.N."/>
        </authorList>
    </citation>
    <scope>NUCLEOTIDE SEQUENCE [LARGE SCALE GENOMIC DNA]</scope>
    <source>
        <strain evidence="6 7">DSM 16199</strain>
    </source>
</reference>
<keyword evidence="7" id="KW-1185">Reference proteome</keyword>
<dbReference type="Pfam" id="PF00440">
    <property type="entry name" value="TetR_N"/>
    <property type="match status" value="1"/>
</dbReference>
<dbReference type="GO" id="GO:0000976">
    <property type="term" value="F:transcription cis-regulatory region binding"/>
    <property type="evidence" value="ECO:0007669"/>
    <property type="project" value="TreeGrafter"/>
</dbReference>
<dbReference type="SUPFAM" id="SSF46689">
    <property type="entry name" value="Homeodomain-like"/>
    <property type="match status" value="1"/>
</dbReference>
<dbReference type="Gene3D" id="1.10.357.10">
    <property type="entry name" value="Tetracycline Repressor, domain 2"/>
    <property type="match status" value="1"/>
</dbReference>
<dbReference type="InterPro" id="IPR009057">
    <property type="entry name" value="Homeodomain-like_sf"/>
</dbReference>
<dbReference type="PROSITE" id="PS50977">
    <property type="entry name" value="HTH_TETR_2"/>
    <property type="match status" value="1"/>
</dbReference>
<dbReference type="Proteomes" id="UP000199550">
    <property type="component" value="Unassembled WGS sequence"/>
</dbReference>
<keyword evidence="2 4" id="KW-0238">DNA-binding</keyword>
<dbReference type="PRINTS" id="PR00455">
    <property type="entry name" value="HTHTETR"/>
</dbReference>
<keyword evidence="1" id="KW-0805">Transcription regulation</keyword>
<evidence type="ECO:0000259" key="5">
    <source>
        <dbReference type="PROSITE" id="PS50977"/>
    </source>
</evidence>
<feature type="DNA-binding region" description="H-T-H motif" evidence="4">
    <location>
        <begin position="42"/>
        <end position="61"/>
    </location>
</feature>
<dbReference type="AlphaFoldDB" id="A0A1I4D561"/>
<name>A0A1I4D561_9RHOB</name>
<gene>
    <name evidence="6" type="ORF">SAMN04488004_103193</name>
</gene>
<dbReference type="PANTHER" id="PTHR30055">
    <property type="entry name" value="HTH-TYPE TRANSCRIPTIONAL REGULATOR RUTR"/>
    <property type="match status" value="1"/>
</dbReference>
<dbReference type="OrthoDB" id="9808189at2"/>
<dbReference type="RefSeq" id="WP_090185864.1">
    <property type="nucleotide sequence ID" value="NZ_FOTF01000003.1"/>
</dbReference>
<dbReference type="Pfam" id="PF21306">
    <property type="entry name" value="TetR_C_40"/>
    <property type="match status" value="1"/>
</dbReference>
<dbReference type="EMBL" id="FOTF01000003">
    <property type="protein sequence ID" value="SFK87940.1"/>
    <property type="molecule type" value="Genomic_DNA"/>
</dbReference>
<dbReference type="GO" id="GO:0003700">
    <property type="term" value="F:DNA-binding transcription factor activity"/>
    <property type="evidence" value="ECO:0007669"/>
    <property type="project" value="TreeGrafter"/>
</dbReference>
<dbReference type="InterPro" id="IPR049513">
    <property type="entry name" value="TetR_C_40"/>
</dbReference>
<evidence type="ECO:0000313" key="7">
    <source>
        <dbReference type="Proteomes" id="UP000199550"/>
    </source>
</evidence>
<sequence>MSDTAPSDHRTRVAADRREKTRARLVQSAIPVFAEKGVDASVIDDVIAAAGVSRGTFYNYFQSNRDLLIAVNHQLGDELILVVKETVAGFPDPAERVAAGIGLLIQVTRDKPLLARFVAKCGLDTAGPSSLVYQYLADQIQKGIDEGRFLPCPLPIALDMLAGATLCAVLRISQGGVSDQHGPEVVNMILRGLGLNAHDAQTLAAKPLPHLDIQAACSLMSSTSQAQG</sequence>
<keyword evidence="3" id="KW-0804">Transcription</keyword>
<dbReference type="PANTHER" id="PTHR30055:SF234">
    <property type="entry name" value="HTH-TYPE TRANSCRIPTIONAL REGULATOR BETI"/>
    <property type="match status" value="1"/>
</dbReference>
<evidence type="ECO:0000256" key="3">
    <source>
        <dbReference type="ARBA" id="ARBA00023163"/>
    </source>
</evidence>
<evidence type="ECO:0000313" key="6">
    <source>
        <dbReference type="EMBL" id="SFK87940.1"/>
    </source>
</evidence>
<dbReference type="InterPro" id="IPR036271">
    <property type="entry name" value="Tet_transcr_reg_TetR-rel_C_sf"/>
</dbReference>
<dbReference type="SUPFAM" id="SSF48498">
    <property type="entry name" value="Tetracyclin repressor-like, C-terminal domain"/>
    <property type="match status" value="1"/>
</dbReference>
<dbReference type="InterPro" id="IPR050109">
    <property type="entry name" value="HTH-type_TetR-like_transc_reg"/>
</dbReference>
<evidence type="ECO:0000256" key="2">
    <source>
        <dbReference type="ARBA" id="ARBA00023125"/>
    </source>
</evidence>
<organism evidence="6 7">
    <name type="scientific">Loktanella salsilacus</name>
    <dbReference type="NCBI Taxonomy" id="195913"/>
    <lineage>
        <taxon>Bacteria</taxon>
        <taxon>Pseudomonadati</taxon>
        <taxon>Pseudomonadota</taxon>
        <taxon>Alphaproteobacteria</taxon>
        <taxon>Rhodobacterales</taxon>
        <taxon>Roseobacteraceae</taxon>
        <taxon>Loktanella</taxon>
    </lineage>
</organism>
<proteinExistence type="predicted"/>
<dbReference type="STRING" id="195913.SAMN04488004_103193"/>
<accession>A0A1I4D561</accession>
<evidence type="ECO:0000256" key="4">
    <source>
        <dbReference type="PROSITE-ProRule" id="PRU00335"/>
    </source>
</evidence>